<dbReference type="OrthoDB" id="9812272at2"/>
<evidence type="ECO:0000256" key="6">
    <source>
        <dbReference type="HAMAP-Rule" id="MF_00900"/>
    </source>
</evidence>
<comment type="subunit">
    <text evidence="6">Monomer. Associates with the 50S ribosomal subunit.</text>
</comment>
<keyword evidence="9" id="KW-0175">Coiled coil</keyword>
<gene>
    <name evidence="6" type="primary">hflX</name>
    <name evidence="11" type="ORF">SAMN02745150_00275</name>
</gene>
<organism evidence="11 12">
    <name type="scientific">Brevinema andersonii</name>
    <dbReference type="NCBI Taxonomy" id="34097"/>
    <lineage>
        <taxon>Bacteria</taxon>
        <taxon>Pseudomonadati</taxon>
        <taxon>Spirochaetota</taxon>
        <taxon>Spirochaetia</taxon>
        <taxon>Brevinematales</taxon>
        <taxon>Brevinemataceae</taxon>
        <taxon>Brevinema</taxon>
    </lineage>
</organism>
<dbReference type="RefSeq" id="WP_092317562.1">
    <property type="nucleotide sequence ID" value="NZ_FOKY01000001.1"/>
</dbReference>
<evidence type="ECO:0000313" key="12">
    <source>
        <dbReference type="Proteomes" id="UP000240042"/>
    </source>
</evidence>
<dbReference type="STRING" id="34097.SAMN02745150_00275"/>
<evidence type="ECO:0000256" key="2">
    <source>
        <dbReference type="ARBA" id="ARBA00022723"/>
    </source>
</evidence>
<reference evidence="12" key="1">
    <citation type="submission" date="2016-10" db="EMBL/GenBank/DDBJ databases">
        <authorList>
            <person name="Varghese N."/>
            <person name="Submissions S."/>
        </authorList>
    </citation>
    <scope>NUCLEOTIDE SEQUENCE [LARGE SCALE GENOMIC DNA]</scope>
    <source>
        <strain evidence="12">ATCC 43811</strain>
    </source>
</reference>
<feature type="binding site" evidence="7">
    <location>
        <begin position="337"/>
        <end position="339"/>
    </location>
    <ligand>
        <name>GTP</name>
        <dbReference type="ChEBI" id="CHEBI:37565"/>
    </ligand>
</feature>
<name>A0A1I1D549_BREAD</name>
<feature type="binding site" evidence="8">
    <location>
        <position position="207"/>
    </location>
    <ligand>
        <name>Mg(2+)</name>
        <dbReference type="ChEBI" id="CHEBI:18420"/>
    </ligand>
</feature>
<feature type="binding site" evidence="7">
    <location>
        <begin position="247"/>
        <end position="250"/>
    </location>
    <ligand>
        <name>GTP</name>
        <dbReference type="ChEBI" id="CHEBI:37565"/>
    </ligand>
</feature>
<keyword evidence="5 6" id="KW-0342">GTP-binding</keyword>
<comment type="subcellular location">
    <subcellularLocation>
        <location evidence="6">Cytoplasm</location>
    </subcellularLocation>
    <text evidence="6">May associate with membranes.</text>
</comment>
<dbReference type="InterPro" id="IPR042108">
    <property type="entry name" value="GTPase_HflX_N_sf"/>
</dbReference>
<dbReference type="PANTHER" id="PTHR10229:SF0">
    <property type="entry name" value="GTP-BINDING PROTEIN 6-RELATED"/>
    <property type="match status" value="1"/>
</dbReference>
<dbReference type="NCBIfam" id="TIGR03156">
    <property type="entry name" value="GTP_HflX"/>
    <property type="match status" value="1"/>
</dbReference>
<dbReference type="Gene3D" id="3.40.50.300">
    <property type="entry name" value="P-loop containing nucleotide triphosphate hydrolases"/>
    <property type="match status" value="1"/>
</dbReference>
<dbReference type="GO" id="GO:0003924">
    <property type="term" value="F:GTPase activity"/>
    <property type="evidence" value="ECO:0007669"/>
    <property type="project" value="UniProtKB-UniRule"/>
</dbReference>
<dbReference type="GO" id="GO:0005737">
    <property type="term" value="C:cytoplasm"/>
    <property type="evidence" value="ECO:0007669"/>
    <property type="project" value="UniProtKB-SubCell"/>
</dbReference>
<dbReference type="Gene3D" id="6.10.250.2860">
    <property type="match status" value="1"/>
</dbReference>
<proteinExistence type="inferred from homology"/>
<evidence type="ECO:0000259" key="10">
    <source>
        <dbReference type="PROSITE" id="PS51705"/>
    </source>
</evidence>
<accession>A0A1I1D549</accession>
<sequence length="371" mass="41363">MKELYFLAGVKLPGDSDALVNDSMEELENLVATAGGEVYGRLIQKRDTIDPTTYIGKGKIEEIDMLFDRPRGEGTVVFNADLSPAQIRNLEEVLGCQVITRTELILAIFAIHARSQVAKFQVETAQLSYMLPRLTGQGVSMSRTGAGLRTRGPGETKLETDRRKIHKRISLLKKELQRLEKAAEVRRRSRENVFKVTIAGYTNAGKSALSTLLTKGDLTSENKLFSTLDTATRKLSLGPKVEAVLTDTVGFIRDIPHELVESFKSTLAETAEADLIIHLVDISSTFFREKMDTGNVLLAEIGAEQNKRVLAFNKIDMADLEVLALAKSEFPEAFFISAKKKIGIEELQHYIRQEALRFMEQKGIILPEYLS</sequence>
<dbReference type="Pfam" id="PF13167">
    <property type="entry name" value="GTP-bdg_N"/>
    <property type="match status" value="1"/>
</dbReference>
<dbReference type="InterPro" id="IPR025121">
    <property type="entry name" value="GTPase_HflX_N"/>
</dbReference>
<evidence type="ECO:0000256" key="4">
    <source>
        <dbReference type="ARBA" id="ARBA00022842"/>
    </source>
</evidence>
<dbReference type="FunFam" id="3.40.50.11060:FF:000001">
    <property type="entry name" value="GTPase HflX"/>
    <property type="match status" value="1"/>
</dbReference>
<dbReference type="AlphaFoldDB" id="A0A1I1D549"/>
<dbReference type="PANTHER" id="PTHR10229">
    <property type="entry name" value="GTP-BINDING PROTEIN HFLX"/>
    <property type="match status" value="1"/>
</dbReference>
<comment type="cofactor">
    <cofactor evidence="8">
        <name>Mg(2+)</name>
        <dbReference type="ChEBI" id="CHEBI:18420"/>
    </cofactor>
</comment>
<dbReference type="InterPro" id="IPR016496">
    <property type="entry name" value="GTPase_HflX"/>
</dbReference>
<feature type="binding site" evidence="8">
    <location>
        <position position="227"/>
    </location>
    <ligand>
        <name>Mg(2+)</name>
        <dbReference type="ChEBI" id="CHEBI:18420"/>
    </ligand>
</feature>
<keyword evidence="1 6" id="KW-0963">Cytoplasm</keyword>
<feature type="binding site" evidence="7">
    <location>
        <begin position="225"/>
        <end position="229"/>
    </location>
    <ligand>
        <name>GTP</name>
        <dbReference type="ChEBI" id="CHEBI:37565"/>
    </ligand>
</feature>
<keyword evidence="3 6" id="KW-0547">Nucleotide-binding</keyword>
<feature type="domain" description="Hflx-type G" evidence="10">
    <location>
        <begin position="194"/>
        <end position="359"/>
    </location>
</feature>
<feature type="coiled-coil region" evidence="9">
    <location>
        <begin position="162"/>
        <end position="192"/>
    </location>
</feature>
<dbReference type="InterPro" id="IPR006073">
    <property type="entry name" value="GTP-bd"/>
</dbReference>
<comment type="function">
    <text evidence="6">GTPase that associates with the 50S ribosomal subunit and may have a role during protein synthesis or ribosome biogenesis.</text>
</comment>
<dbReference type="Pfam" id="PF01926">
    <property type="entry name" value="MMR_HSR1"/>
    <property type="match status" value="1"/>
</dbReference>
<dbReference type="InterPro" id="IPR032305">
    <property type="entry name" value="GTP-bd_M"/>
</dbReference>
<keyword evidence="4 8" id="KW-0460">Magnesium</keyword>
<dbReference type="InterPro" id="IPR027417">
    <property type="entry name" value="P-loop_NTPase"/>
</dbReference>
<evidence type="ECO:0000256" key="1">
    <source>
        <dbReference type="ARBA" id="ARBA00022490"/>
    </source>
</evidence>
<feature type="binding site" evidence="7">
    <location>
        <begin position="200"/>
        <end position="207"/>
    </location>
    <ligand>
        <name>GTP</name>
        <dbReference type="ChEBI" id="CHEBI:37565"/>
    </ligand>
</feature>
<dbReference type="PROSITE" id="PS51705">
    <property type="entry name" value="G_HFLX"/>
    <property type="match status" value="1"/>
</dbReference>
<dbReference type="GO" id="GO:0043022">
    <property type="term" value="F:ribosome binding"/>
    <property type="evidence" value="ECO:0007669"/>
    <property type="project" value="TreeGrafter"/>
</dbReference>
<dbReference type="PIRSF" id="PIRSF006809">
    <property type="entry name" value="GTP-binding_hflX_prd"/>
    <property type="match status" value="1"/>
</dbReference>
<dbReference type="Proteomes" id="UP000240042">
    <property type="component" value="Unassembled WGS sequence"/>
</dbReference>
<evidence type="ECO:0000256" key="3">
    <source>
        <dbReference type="ARBA" id="ARBA00022741"/>
    </source>
</evidence>
<comment type="similarity">
    <text evidence="6">Belongs to the TRAFAC class OBG-HflX-like GTPase superfamily. HflX GTPase family.</text>
</comment>
<dbReference type="HAMAP" id="MF_00900">
    <property type="entry name" value="GTPase_HflX"/>
    <property type="match status" value="1"/>
</dbReference>
<dbReference type="Gene3D" id="3.40.50.11060">
    <property type="entry name" value="GTPase HflX, N-terminal domain"/>
    <property type="match status" value="1"/>
</dbReference>
<keyword evidence="2 8" id="KW-0479">Metal-binding</keyword>
<evidence type="ECO:0000313" key="11">
    <source>
        <dbReference type="EMBL" id="SFB69466.1"/>
    </source>
</evidence>
<dbReference type="GO" id="GO:0046872">
    <property type="term" value="F:metal ion binding"/>
    <property type="evidence" value="ECO:0007669"/>
    <property type="project" value="UniProtKB-KW"/>
</dbReference>
<dbReference type="SUPFAM" id="SSF52540">
    <property type="entry name" value="P-loop containing nucleoside triphosphate hydrolases"/>
    <property type="match status" value="1"/>
</dbReference>
<keyword evidence="12" id="KW-1185">Reference proteome</keyword>
<dbReference type="InterPro" id="IPR030394">
    <property type="entry name" value="G_HFLX_dom"/>
</dbReference>
<evidence type="ECO:0000256" key="5">
    <source>
        <dbReference type="ARBA" id="ARBA00023134"/>
    </source>
</evidence>
<dbReference type="EMBL" id="FOKY01000001">
    <property type="protein sequence ID" value="SFB69466.1"/>
    <property type="molecule type" value="Genomic_DNA"/>
</dbReference>
<evidence type="ECO:0000256" key="8">
    <source>
        <dbReference type="PIRSR" id="PIRSR006809-2"/>
    </source>
</evidence>
<feature type="binding site" evidence="7">
    <location>
        <begin position="313"/>
        <end position="316"/>
    </location>
    <ligand>
        <name>GTP</name>
        <dbReference type="ChEBI" id="CHEBI:37565"/>
    </ligand>
</feature>
<dbReference type="GO" id="GO:0005525">
    <property type="term" value="F:GTP binding"/>
    <property type="evidence" value="ECO:0007669"/>
    <property type="project" value="UniProtKB-UniRule"/>
</dbReference>
<protein>
    <recommendedName>
        <fullName evidence="6">GTPase HflX</fullName>
    </recommendedName>
    <alternativeName>
        <fullName evidence="6">GTP-binding protein HflX</fullName>
    </alternativeName>
</protein>
<dbReference type="Pfam" id="PF16360">
    <property type="entry name" value="GTP-bdg_M"/>
    <property type="match status" value="1"/>
</dbReference>
<evidence type="ECO:0000256" key="9">
    <source>
        <dbReference type="SAM" id="Coils"/>
    </source>
</evidence>
<dbReference type="CDD" id="cd01878">
    <property type="entry name" value="HflX"/>
    <property type="match status" value="1"/>
</dbReference>
<evidence type="ECO:0000256" key="7">
    <source>
        <dbReference type="PIRSR" id="PIRSR006809-1"/>
    </source>
</evidence>